<dbReference type="RefSeq" id="YP_009495467.1">
    <property type="nucleotide sequence ID" value="NC_037988.1"/>
</dbReference>
<keyword evidence="4" id="KW-0496">Mitochondrion</keyword>
<dbReference type="EMBL" id="MG271847">
    <property type="protein sequence ID" value="AWQ64114.1"/>
    <property type="molecule type" value="Genomic_DNA"/>
</dbReference>
<dbReference type="InterPro" id="IPR035987">
    <property type="entry name" value="Ribosomal_uS8_sf"/>
</dbReference>
<geneLocation type="mitochondrion" evidence="4"/>
<sequence length="109" mass="12602">MAYKKIIFQRRDKYCAPILNLLWDEGYISGYRINASTFSIFLKYKTNKPVITSIKLITKPGHVFSYSLNQLWKVKPKFGLIIVSTSKGVLSLEECRRYKVGGKPLIVLR</sequence>
<dbReference type="Gene3D" id="3.30.1490.10">
    <property type="match status" value="1"/>
</dbReference>
<reference evidence="4" key="1">
    <citation type="journal article" date="2018" name="Genome Biol. Evol.">
        <title>Recurrent loss, horizontal transfer, and the obscure origins of mitochondrial introns in diatoms (Bacillariophyta).</title>
        <authorList>
            <person name="Guillory W.X."/>
            <person name="Onyshchenko A."/>
            <person name="Ruck E.C."/>
            <person name="Parks M."/>
            <person name="Nakov T."/>
            <person name="Wickett N.J."/>
            <person name="Alverson A.J."/>
        </authorList>
    </citation>
    <scope>NUCLEOTIDE SEQUENCE</scope>
    <source>
        <strain evidence="4">ECT3802</strain>
    </source>
</reference>
<dbReference type="GO" id="GO:0003735">
    <property type="term" value="F:structural constituent of ribosome"/>
    <property type="evidence" value="ECO:0007669"/>
    <property type="project" value="InterPro"/>
</dbReference>
<name>A0A2U9GI56_9STRA</name>
<dbReference type="Gene3D" id="3.30.1370.30">
    <property type="match status" value="1"/>
</dbReference>
<dbReference type="AlphaFoldDB" id="A0A2U9GI56"/>
<organism evidence="4">
    <name type="scientific">Toxarium undulatum</name>
    <dbReference type="NCBI Taxonomy" id="210620"/>
    <lineage>
        <taxon>Eukaryota</taxon>
        <taxon>Sar</taxon>
        <taxon>Stramenopiles</taxon>
        <taxon>Ochrophyta</taxon>
        <taxon>Bacillariophyta</taxon>
        <taxon>Mediophyceae</taxon>
        <taxon>Toxariales</taxon>
        <taxon>Toxariaceae</taxon>
        <taxon>Toxarium</taxon>
    </lineage>
</organism>
<proteinExistence type="inferred from homology"/>
<dbReference type="GeneID" id="36957413"/>
<dbReference type="GO" id="GO:1990904">
    <property type="term" value="C:ribonucleoprotein complex"/>
    <property type="evidence" value="ECO:0007669"/>
    <property type="project" value="UniProtKB-KW"/>
</dbReference>
<accession>A0A2U9GI56</accession>
<keyword evidence="3" id="KW-0687">Ribonucleoprotein</keyword>
<dbReference type="GO" id="GO:0005840">
    <property type="term" value="C:ribosome"/>
    <property type="evidence" value="ECO:0007669"/>
    <property type="project" value="UniProtKB-KW"/>
</dbReference>
<dbReference type="Pfam" id="PF00410">
    <property type="entry name" value="Ribosomal_S8"/>
    <property type="match status" value="1"/>
</dbReference>
<keyword evidence="2 4" id="KW-0689">Ribosomal protein</keyword>
<evidence type="ECO:0000256" key="1">
    <source>
        <dbReference type="ARBA" id="ARBA00006471"/>
    </source>
</evidence>
<gene>
    <name evidence="4" type="primary">rps8</name>
</gene>
<evidence type="ECO:0000313" key="4">
    <source>
        <dbReference type="EMBL" id="AWQ64114.1"/>
    </source>
</evidence>
<dbReference type="GO" id="GO:0006412">
    <property type="term" value="P:translation"/>
    <property type="evidence" value="ECO:0007669"/>
    <property type="project" value="InterPro"/>
</dbReference>
<evidence type="ECO:0000256" key="3">
    <source>
        <dbReference type="ARBA" id="ARBA00023274"/>
    </source>
</evidence>
<evidence type="ECO:0000256" key="2">
    <source>
        <dbReference type="ARBA" id="ARBA00022980"/>
    </source>
</evidence>
<dbReference type="InterPro" id="IPR000630">
    <property type="entry name" value="Ribosomal_uS8"/>
</dbReference>
<dbReference type="SUPFAM" id="SSF56047">
    <property type="entry name" value="Ribosomal protein S8"/>
    <property type="match status" value="1"/>
</dbReference>
<comment type="similarity">
    <text evidence="1">Belongs to the universal ribosomal protein uS8 family.</text>
</comment>
<protein>
    <submittedName>
        <fullName evidence="4">Ribosomal protein S8</fullName>
    </submittedName>
</protein>